<reference evidence="3" key="1">
    <citation type="journal article" date="2017" name="Plant J.">
        <title>The pomegranate (Punica granatum L.) genome and the genomics of punicalagin biosynthesis.</title>
        <authorList>
            <person name="Qin G."/>
            <person name="Xu C."/>
            <person name="Ming R."/>
            <person name="Tang H."/>
            <person name="Guyot R."/>
            <person name="Kramer E.M."/>
            <person name="Hu Y."/>
            <person name="Yi X."/>
            <person name="Qi Y."/>
            <person name="Xu X."/>
            <person name="Gao Z."/>
            <person name="Pan H."/>
            <person name="Jian J."/>
            <person name="Tian Y."/>
            <person name="Yue Z."/>
            <person name="Xu Y."/>
        </authorList>
    </citation>
    <scope>NUCLEOTIDE SEQUENCE [LARGE SCALE GENOMIC DNA]</scope>
    <source>
        <strain evidence="3">cv. Dabenzi</strain>
    </source>
</reference>
<evidence type="ECO:0000313" key="2">
    <source>
        <dbReference type="EMBL" id="OWM71708.1"/>
    </source>
</evidence>
<accession>A0A218WGT4</accession>
<dbReference type="PANTHER" id="PTHR48040">
    <property type="entry name" value="PLEIOTROPIC DRUG RESISTANCE PROTEIN 1-LIKE ISOFORM X1"/>
    <property type="match status" value="1"/>
</dbReference>
<organism evidence="2 3">
    <name type="scientific">Punica granatum</name>
    <name type="common">Pomegranate</name>
    <dbReference type="NCBI Taxonomy" id="22663"/>
    <lineage>
        <taxon>Eukaryota</taxon>
        <taxon>Viridiplantae</taxon>
        <taxon>Streptophyta</taxon>
        <taxon>Embryophyta</taxon>
        <taxon>Tracheophyta</taxon>
        <taxon>Spermatophyta</taxon>
        <taxon>Magnoliopsida</taxon>
        <taxon>eudicotyledons</taxon>
        <taxon>Gunneridae</taxon>
        <taxon>Pentapetalae</taxon>
        <taxon>rosids</taxon>
        <taxon>malvids</taxon>
        <taxon>Myrtales</taxon>
        <taxon>Lythraceae</taxon>
        <taxon>Punica</taxon>
    </lineage>
</organism>
<feature type="transmembrane region" description="Helical" evidence="1">
    <location>
        <begin position="138"/>
        <end position="159"/>
    </location>
</feature>
<keyword evidence="1" id="KW-0812">Transmembrane</keyword>
<dbReference type="EMBL" id="MTKT01004399">
    <property type="protein sequence ID" value="OWM71708.1"/>
    <property type="molecule type" value="Genomic_DNA"/>
</dbReference>
<protein>
    <submittedName>
        <fullName evidence="2">Uncharacterized protein</fullName>
    </submittedName>
</protein>
<keyword evidence="1" id="KW-1133">Transmembrane helix</keyword>
<dbReference type="PANTHER" id="PTHR48040:SF35">
    <property type="entry name" value="ABC TRANSPORTER G FAMILY MEMBER 39-LIKE"/>
    <property type="match status" value="1"/>
</dbReference>
<sequence>MLAARNSPSVTRTSFEERKEFLDRLMRNAGSNEHSLQKLKNRIDRVSLKQATLGNSVQECYCRGSSLQGLPTILKSILKTIESIGEFLPSHKKKFSILHNVSGIIKPGCTTIAVRTAGFRIYHSASSLVRKARFGTKAIIGIPVSMLEIVLHVLTAYYLTEFDSSVVRVLKQYVAYTLMRQMSFFRCMGTLTKEHVISNTAGCAGMVWVLVSSGLILSRGRFHFVSPVSGSFYGVAVSQYGNVHAKLDTGETAADYMGREATLGSGTSSWGTGDLS</sequence>
<evidence type="ECO:0000313" key="3">
    <source>
        <dbReference type="Proteomes" id="UP000197138"/>
    </source>
</evidence>
<name>A0A218WGT4_PUNGR</name>
<gene>
    <name evidence="2" type="ORF">CDL15_Pgr005896</name>
</gene>
<proteinExistence type="predicted"/>
<feature type="transmembrane region" description="Helical" evidence="1">
    <location>
        <begin position="196"/>
        <end position="217"/>
    </location>
</feature>
<comment type="caution">
    <text evidence="2">The sequence shown here is derived from an EMBL/GenBank/DDBJ whole genome shotgun (WGS) entry which is preliminary data.</text>
</comment>
<keyword evidence="1" id="KW-0472">Membrane</keyword>
<evidence type="ECO:0000256" key="1">
    <source>
        <dbReference type="SAM" id="Phobius"/>
    </source>
</evidence>
<dbReference type="AlphaFoldDB" id="A0A218WGT4"/>
<dbReference type="Proteomes" id="UP000197138">
    <property type="component" value="Unassembled WGS sequence"/>
</dbReference>